<evidence type="ECO:0000313" key="11">
    <source>
        <dbReference type="EMBL" id="KAK1422640.1"/>
    </source>
</evidence>
<evidence type="ECO:0000259" key="10">
    <source>
        <dbReference type="SMART" id="SM00563"/>
    </source>
</evidence>
<evidence type="ECO:0000256" key="8">
    <source>
        <dbReference type="SAM" id="Phobius"/>
    </source>
</evidence>
<keyword evidence="9" id="KW-0732">Signal</keyword>
<dbReference type="GO" id="GO:0016020">
    <property type="term" value="C:membrane"/>
    <property type="evidence" value="ECO:0007669"/>
    <property type="project" value="UniProtKB-SubCell"/>
</dbReference>
<evidence type="ECO:0000256" key="3">
    <source>
        <dbReference type="ARBA" id="ARBA00022679"/>
    </source>
</evidence>
<comment type="caution">
    <text evidence="11">The sequence shown here is derived from an EMBL/GenBank/DDBJ whole genome shotgun (WGS) entry which is preliminary data.</text>
</comment>
<evidence type="ECO:0000256" key="6">
    <source>
        <dbReference type="ARBA" id="ARBA00023136"/>
    </source>
</evidence>
<dbReference type="AlphaFoldDB" id="A0AAD8NNH2"/>
<dbReference type="GO" id="GO:0016791">
    <property type="term" value="F:phosphatase activity"/>
    <property type="evidence" value="ECO:0007669"/>
    <property type="project" value="TreeGrafter"/>
</dbReference>
<reference evidence="11" key="1">
    <citation type="journal article" date="2023" name="bioRxiv">
        <title>Improved chromosome-level genome assembly for marigold (Tagetes erecta).</title>
        <authorList>
            <person name="Jiang F."/>
            <person name="Yuan L."/>
            <person name="Wang S."/>
            <person name="Wang H."/>
            <person name="Xu D."/>
            <person name="Wang A."/>
            <person name="Fan W."/>
        </authorList>
    </citation>
    <scope>NUCLEOTIDE SEQUENCE</scope>
    <source>
        <strain evidence="11">WSJ</strain>
        <tissue evidence="11">Leaf</tissue>
    </source>
</reference>
<evidence type="ECO:0000256" key="2">
    <source>
        <dbReference type="ARBA" id="ARBA00007937"/>
    </source>
</evidence>
<evidence type="ECO:0000256" key="4">
    <source>
        <dbReference type="ARBA" id="ARBA00022692"/>
    </source>
</evidence>
<evidence type="ECO:0000256" key="1">
    <source>
        <dbReference type="ARBA" id="ARBA00004141"/>
    </source>
</evidence>
<dbReference type="InterPro" id="IPR002123">
    <property type="entry name" value="Plipid/glycerol_acylTrfase"/>
</dbReference>
<name>A0AAD8NNH2_TARER</name>
<keyword evidence="3" id="KW-0808">Transferase</keyword>
<dbReference type="InterPro" id="IPR056462">
    <property type="entry name" value="HAD_RAM2/GPAT1-8"/>
</dbReference>
<protein>
    <recommendedName>
        <fullName evidence="10">Phospholipid/glycerol acyltransferase domain-containing protein</fullName>
    </recommendedName>
</protein>
<evidence type="ECO:0000256" key="9">
    <source>
        <dbReference type="SAM" id="SignalP"/>
    </source>
</evidence>
<evidence type="ECO:0000256" key="5">
    <source>
        <dbReference type="ARBA" id="ARBA00022989"/>
    </source>
</evidence>
<comment type="similarity">
    <text evidence="2">Belongs to the GPAT/DAPAT family.</text>
</comment>
<keyword evidence="12" id="KW-1185">Reference proteome</keyword>
<dbReference type="Pfam" id="PF01553">
    <property type="entry name" value="Acyltransferase"/>
    <property type="match status" value="1"/>
</dbReference>
<keyword evidence="7" id="KW-0012">Acyltransferase</keyword>
<feature type="signal peptide" evidence="9">
    <location>
        <begin position="1"/>
        <end position="23"/>
    </location>
</feature>
<gene>
    <name evidence="11" type="ORF">QVD17_17926</name>
</gene>
<dbReference type="EMBL" id="JAUHHV010000005">
    <property type="protein sequence ID" value="KAK1422640.1"/>
    <property type="molecule type" value="Genomic_DNA"/>
</dbReference>
<keyword evidence="5 8" id="KW-1133">Transmembrane helix</keyword>
<feature type="domain" description="Phospholipid/glycerol acyltransferase" evidence="10">
    <location>
        <begin position="334"/>
        <end position="436"/>
    </location>
</feature>
<dbReference type="SUPFAM" id="SSF69593">
    <property type="entry name" value="Glycerol-3-phosphate (1)-acyltransferase"/>
    <property type="match status" value="1"/>
</dbReference>
<feature type="chain" id="PRO_5041953470" description="Phospholipid/glycerol acyltransferase domain-containing protein" evidence="9">
    <location>
        <begin position="24"/>
        <end position="520"/>
    </location>
</feature>
<dbReference type="Proteomes" id="UP001229421">
    <property type="component" value="Unassembled WGS sequence"/>
</dbReference>
<comment type="subcellular location">
    <subcellularLocation>
        <location evidence="1">Membrane</location>
        <topology evidence="1">Multi-pass membrane protein</topology>
    </subcellularLocation>
</comment>
<dbReference type="PANTHER" id="PTHR15486:SF62">
    <property type="entry name" value="GLYCEROL-3-PHOSPHATE ACYLTRANSFERASE 2-RELATED"/>
    <property type="match status" value="1"/>
</dbReference>
<feature type="transmembrane region" description="Helical" evidence="8">
    <location>
        <begin position="69"/>
        <end position="96"/>
    </location>
</feature>
<keyword evidence="4 8" id="KW-0812">Transmembrane</keyword>
<dbReference type="SMART" id="SM00563">
    <property type="entry name" value="PlsC"/>
    <property type="match status" value="1"/>
</dbReference>
<sequence length="520" mass="59557">MDRKMLQHLFFLYKFILKLLVYPQGKNKSLKHMKYEYMMGKYTSEELQNTTIVFDFEGGLLRSSSLFPYFMLVAFEGGGVLRGLVLFLFYPLVCLLSKEKGLKIMMFICFFGIKKDKFIIGRSVLPKFFMEDLGLEGFEVVMSCGRKVGLSELPRVMVEGFLKDYLDVDCVFGRELKVVCGYFVGLMEDHVTTTSCSLINDRFKEMKSDSHLIGFGSSNKSLDHQLFSLCKEIYVASEAEKRRWRALPRHKYPKPLIFHDGRIAFMPTFLATLAMITWMPFGTCLVLLRTIITIFFPYPIAIPILSFTGMRGRLYIHPNIRHILNKPSRNKTGTLYVCNHKTLLDPIYISMAIMKPVTALTYSLSRFSELISPLKTFQLTRNKEKDSKIMETLLNQNPDLVICPEGTTCREPYVLRFSPLFAEISNDFVPVALDANVSMFYATTAGGFKFLDPLFFSLNPIAIYHVKFLEKLPSANTVERSTIEVANQVQKQIAQVLGFECTNLTRRDKYMILAGNEGVV</sequence>
<evidence type="ECO:0000313" key="12">
    <source>
        <dbReference type="Proteomes" id="UP001229421"/>
    </source>
</evidence>
<organism evidence="11 12">
    <name type="scientific">Tagetes erecta</name>
    <name type="common">African marigold</name>
    <dbReference type="NCBI Taxonomy" id="13708"/>
    <lineage>
        <taxon>Eukaryota</taxon>
        <taxon>Viridiplantae</taxon>
        <taxon>Streptophyta</taxon>
        <taxon>Embryophyta</taxon>
        <taxon>Tracheophyta</taxon>
        <taxon>Spermatophyta</taxon>
        <taxon>Magnoliopsida</taxon>
        <taxon>eudicotyledons</taxon>
        <taxon>Gunneridae</taxon>
        <taxon>Pentapetalae</taxon>
        <taxon>asterids</taxon>
        <taxon>campanulids</taxon>
        <taxon>Asterales</taxon>
        <taxon>Asteraceae</taxon>
        <taxon>Asteroideae</taxon>
        <taxon>Heliantheae alliance</taxon>
        <taxon>Tageteae</taxon>
        <taxon>Tagetes</taxon>
    </lineage>
</organism>
<dbReference type="GO" id="GO:0010143">
    <property type="term" value="P:cutin biosynthetic process"/>
    <property type="evidence" value="ECO:0007669"/>
    <property type="project" value="TreeGrafter"/>
</dbReference>
<dbReference type="Pfam" id="PF23270">
    <property type="entry name" value="HAD_RAM2_N"/>
    <property type="match status" value="1"/>
</dbReference>
<evidence type="ECO:0000256" key="7">
    <source>
        <dbReference type="ARBA" id="ARBA00023315"/>
    </source>
</evidence>
<dbReference type="GO" id="GO:0090447">
    <property type="term" value="F:glycerol-3-phosphate 2-O-acyltransferase activity"/>
    <property type="evidence" value="ECO:0007669"/>
    <property type="project" value="TreeGrafter"/>
</dbReference>
<accession>A0AAD8NNH2</accession>
<keyword evidence="6 8" id="KW-0472">Membrane</keyword>
<proteinExistence type="inferred from homology"/>
<feature type="transmembrane region" description="Helical" evidence="8">
    <location>
        <begin position="287"/>
        <end position="307"/>
    </location>
</feature>
<dbReference type="PANTHER" id="PTHR15486">
    <property type="entry name" value="ANCIENT UBIQUITOUS PROTEIN"/>
    <property type="match status" value="1"/>
</dbReference>